<reference evidence="2" key="1">
    <citation type="journal article" date="2020" name="Fungal Divers.">
        <title>Resolving the Mortierellaceae phylogeny through synthesis of multi-gene phylogenetics and phylogenomics.</title>
        <authorList>
            <person name="Vandepol N."/>
            <person name="Liber J."/>
            <person name="Desiro A."/>
            <person name="Na H."/>
            <person name="Kennedy M."/>
            <person name="Barry K."/>
            <person name="Grigoriev I.V."/>
            <person name="Miller A.N."/>
            <person name="O'Donnell K."/>
            <person name="Stajich J.E."/>
            <person name="Bonito G."/>
        </authorList>
    </citation>
    <scope>NUCLEOTIDE SEQUENCE</scope>
    <source>
        <strain evidence="2">KOD1015</strain>
    </source>
</reference>
<keyword evidence="3" id="KW-1185">Reference proteome</keyword>
<feature type="region of interest" description="Disordered" evidence="1">
    <location>
        <begin position="168"/>
        <end position="189"/>
    </location>
</feature>
<feature type="compositionally biased region" description="Polar residues" evidence="1">
    <location>
        <begin position="168"/>
        <end position="180"/>
    </location>
</feature>
<gene>
    <name evidence="2" type="ORF">BGW38_004621</name>
</gene>
<dbReference type="EMBL" id="JAABOA010002948">
    <property type="protein sequence ID" value="KAF9579210.1"/>
    <property type="molecule type" value="Genomic_DNA"/>
</dbReference>
<evidence type="ECO:0000313" key="3">
    <source>
        <dbReference type="Proteomes" id="UP000780801"/>
    </source>
</evidence>
<sequence length="378" mass="42553">MTYGYNDPKTHARIMAKFTVETGPYLTLVTPAHVDSGREKSPIPATARSRPRLQRGAVCCQDTILSRDERSEKRPPTVATESYPFCCKGHSLVYTTQYTSGGLFPVSFRHGLRQLTRRIQAVSGLDLWTFAFGTQTEEPQIRCTIEYCGPTEQLQFCRASIDPTITSETQTSPSSFKASMTTATTTTTATRSRLREKSVVEDEDYAYAGFGYLEDSSDEDEETLTQEHINHELVQRRYRIEERMRQDTLIKQELLGLCHMACGLFQEENRAARAPPTIMSLLRKGSPWSKGTWREGEWRHDCVDYTSMAGSYQGSSSSKGAPSLPNIAQVEQGEWQKLCIATIEFLALQSLRWGGNTANAELSRLRTSVGPNAWIYHE</sequence>
<dbReference type="Proteomes" id="UP000780801">
    <property type="component" value="Unassembled WGS sequence"/>
</dbReference>
<evidence type="ECO:0000313" key="2">
    <source>
        <dbReference type="EMBL" id="KAF9579210.1"/>
    </source>
</evidence>
<organism evidence="2 3">
    <name type="scientific">Lunasporangiospora selenospora</name>
    <dbReference type="NCBI Taxonomy" id="979761"/>
    <lineage>
        <taxon>Eukaryota</taxon>
        <taxon>Fungi</taxon>
        <taxon>Fungi incertae sedis</taxon>
        <taxon>Mucoromycota</taxon>
        <taxon>Mortierellomycotina</taxon>
        <taxon>Mortierellomycetes</taxon>
        <taxon>Mortierellales</taxon>
        <taxon>Mortierellaceae</taxon>
        <taxon>Lunasporangiospora</taxon>
    </lineage>
</organism>
<evidence type="ECO:0000256" key="1">
    <source>
        <dbReference type="SAM" id="MobiDB-lite"/>
    </source>
</evidence>
<name>A0A9P6FP28_9FUNG</name>
<dbReference type="OrthoDB" id="2387036at2759"/>
<protein>
    <submittedName>
        <fullName evidence="2">Uncharacterized protein</fullName>
    </submittedName>
</protein>
<proteinExistence type="predicted"/>
<dbReference type="AlphaFoldDB" id="A0A9P6FP28"/>
<comment type="caution">
    <text evidence="2">The sequence shown here is derived from an EMBL/GenBank/DDBJ whole genome shotgun (WGS) entry which is preliminary data.</text>
</comment>
<accession>A0A9P6FP28</accession>